<comment type="caution">
    <text evidence="2">The sequence shown here is derived from an EMBL/GenBank/DDBJ whole genome shotgun (WGS) entry which is preliminary data.</text>
</comment>
<dbReference type="Pfam" id="PF11374">
    <property type="entry name" value="DUF3176"/>
    <property type="match status" value="1"/>
</dbReference>
<dbReference type="PANTHER" id="PTHR35394">
    <property type="entry name" value="DUF3176 DOMAIN-CONTAINING PROTEIN"/>
    <property type="match status" value="1"/>
</dbReference>
<organism evidence="2 3">
    <name type="scientific">Fusarium circinatum</name>
    <name type="common">Pitch canker fungus</name>
    <name type="synonym">Gibberella circinata</name>
    <dbReference type="NCBI Taxonomy" id="48490"/>
    <lineage>
        <taxon>Eukaryota</taxon>
        <taxon>Fungi</taxon>
        <taxon>Dikarya</taxon>
        <taxon>Ascomycota</taxon>
        <taxon>Pezizomycotina</taxon>
        <taxon>Sordariomycetes</taxon>
        <taxon>Hypocreomycetidae</taxon>
        <taxon>Hypocreales</taxon>
        <taxon>Nectriaceae</taxon>
        <taxon>Fusarium</taxon>
        <taxon>Fusarium fujikuroi species complex</taxon>
    </lineage>
</organism>
<name>A0A8H5WKE1_FUSCI</name>
<proteinExistence type="predicted"/>
<accession>A0A8H5WKE1</accession>
<feature type="transmembrane region" description="Helical" evidence="1">
    <location>
        <begin position="127"/>
        <end position="145"/>
    </location>
</feature>
<sequence length="664" mass="74502">MIQDGGPFRPLKYAPQACSVWLLEFLLLLFSGLLLGGICAILAHYNHKPLPDWNNLMGVTLNTLLAVLATVLRATIAFIVFEVIAQLKWHWISERFRPMQDMQRFDHASRGVYGSIKLLPLAIKHPWAVIAIAVAVASFATGPFVQQTVQTYPCRHMLQSRNHSANVWVVNSDYDWPAGLRLGLYYPKTELQTAIQDAVVNPYTSSNPSQFFKCSTGDCEFPTYGDDEKEPQSERLSYATLGMCSRCVDIHDLVQGPKKVKYPGSMRYVFSLPDIAGYEPFSEGITRSPMNISFGPAPQGNYPNGNVEMRIRTINNVTWTRPLSSTAFQDRAKSSIANLTILAASQDHCYTLSNGTVRCPHCQAPPDTFKTCDGPTAAFGATDYIAATCIIYPCIKYYTGQVRKGEILERKVRDIPLDQQPEDIVFFQEPWMGVQQPCLVNSTLYTSKNMSTAQLSSDHVAKVQTYTSVTKEQGMDERVDLATINAPLECIPWFLDYFRNTYNAKCETGLYTPAPDWICSPDTGSWVPELGPRPYSQHLAGFRRNGTASFEDVWEIVHSMTERITTAFRNEGRGPFFDAQVKVIGQAFETRTCVRVAWAWLALPALLVLTCTILLIRTAIHAKSVVNWKASVLPFLLKEHPGLEVMSIKELEELARSFQIKIEK</sequence>
<evidence type="ECO:0000313" key="2">
    <source>
        <dbReference type="EMBL" id="KAF5661368.1"/>
    </source>
</evidence>
<dbReference type="AlphaFoldDB" id="A0A8H5WKE1"/>
<reference evidence="2 3" key="2">
    <citation type="submission" date="2020-05" db="EMBL/GenBank/DDBJ databases">
        <title>Identification and distribution of gene clusters putatively required for synthesis of sphingolipid metabolism inhibitors in phylogenetically diverse species of the filamentous fungus Fusarium.</title>
        <authorList>
            <person name="Kim H.-S."/>
            <person name="Busman M."/>
            <person name="Brown D.W."/>
            <person name="Divon H."/>
            <person name="Uhlig S."/>
            <person name="Proctor R.H."/>
        </authorList>
    </citation>
    <scope>NUCLEOTIDE SEQUENCE [LARGE SCALE GENOMIC DNA]</scope>
    <source>
        <strain evidence="2 3">NRRL 25331</strain>
    </source>
</reference>
<keyword evidence="1" id="KW-0812">Transmembrane</keyword>
<dbReference type="InterPro" id="IPR021514">
    <property type="entry name" value="DUF3176"/>
</dbReference>
<dbReference type="EMBL" id="JAAQPE010000487">
    <property type="protein sequence ID" value="KAF5661368.1"/>
    <property type="molecule type" value="Genomic_DNA"/>
</dbReference>
<dbReference type="Proteomes" id="UP000572754">
    <property type="component" value="Unassembled WGS sequence"/>
</dbReference>
<evidence type="ECO:0000313" key="3">
    <source>
        <dbReference type="Proteomes" id="UP000572754"/>
    </source>
</evidence>
<feature type="transmembrane region" description="Helical" evidence="1">
    <location>
        <begin position="63"/>
        <end position="85"/>
    </location>
</feature>
<protein>
    <submittedName>
        <fullName evidence="2">Uncharacterized protein</fullName>
    </submittedName>
</protein>
<feature type="transmembrane region" description="Helical" evidence="1">
    <location>
        <begin position="597"/>
        <end position="616"/>
    </location>
</feature>
<keyword evidence="1" id="KW-1133">Transmembrane helix</keyword>
<dbReference type="PANTHER" id="PTHR35394:SF5">
    <property type="entry name" value="DUF3176 DOMAIN-CONTAINING PROTEIN"/>
    <property type="match status" value="1"/>
</dbReference>
<feature type="transmembrane region" description="Helical" evidence="1">
    <location>
        <begin position="21"/>
        <end position="43"/>
    </location>
</feature>
<evidence type="ECO:0000256" key="1">
    <source>
        <dbReference type="SAM" id="Phobius"/>
    </source>
</evidence>
<reference evidence="3" key="1">
    <citation type="journal article" date="2020" name="BMC Genomics">
        <title>Correction to: Identification and distribution of gene clusters required for synthesis of sphingolipid metabolism inhibitors in diverse species of the filamentous fungus Fusarium.</title>
        <authorList>
            <person name="Kim H.S."/>
            <person name="Lohmar J.M."/>
            <person name="Busman M."/>
            <person name="Brown D.W."/>
            <person name="Naumann T.A."/>
            <person name="Divon H.H."/>
            <person name="Lysoe E."/>
            <person name="Uhlig S."/>
            <person name="Proctor R.H."/>
        </authorList>
    </citation>
    <scope>NUCLEOTIDE SEQUENCE [LARGE SCALE GENOMIC DNA]</scope>
    <source>
        <strain evidence="3">NRRL 25331</strain>
    </source>
</reference>
<gene>
    <name evidence="2" type="ORF">FCIRC_11847</name>
</gene>
<keyword evidence="1" id="KW-0472">Membrane</keyword>
<keyword evidence="3" id="KW-1185">Reference proteome</keyword>